<organism evidence="3 4">
    <name type="scientific">Cercospora kikuchii</name>
    <dbReference type="NCBI Taxonomy" id="84275"/>
    <lineage>
        <taxon>Eukaryota</taxon>
        <taxon>Fungi</taxon>
        <taxon>Dikarya</taxon>
        <taxon>Ascomycota</taxon>
        <taxon>Pezizomycotina</taxon>
        <taxon>Dothideomycetes</taxon>
        <taxon>Dothideomycetidae</taxon>
        <taxon>Mycosphaerellales</taxon>
        <taxon>Mycosphaerellaceae</taxon>
        <taxon>Cercospora</taxon>
    </lineage>
</organism>
<feature type="compositionally biased region" description="Polar residues" evidence="1">
    <location>
        <begin position="197"/>
        <end position="206"/>
    </location>
</feature>
<feature type="signal peptide" evidence="2">
    <location>
        <begin position="1"/>
        <end position="25"/>
    </location>
</feature>
<dbReference type="EMBL" id="BOLY01000006">
    <property type="protein sequence ID" value="GIZ46522.1"/>
    <property type="molecule type" value="Genomic_DNA"/>
</dbReference>
<evidence type="ECO:0008006" key="5">
    <source>
        <dbReference type="Google" id="ProtNLM"/>
    </source>
</evidence>
<evidence type="ECO:0000313" key="3">
    <source>
        <dbReference type="EMBL" id="GIZ46522.1"/>
    </source>
</evidence>
<gene>
    <name evidence="3" type="ORF">CKM354_000964800</name>
</gene>
<keyword evidence="2" id="KW-0732">Signal</keyword>
<feature type="region of interest" description="Disordered" evidence="1">
    <location>
        <begin position="196"/>
        <end position="263"/>
    </location>
</feature>
<feature type="compositionally biased region" description="Acidic residues" evidence="1">
    <location>
        <begin position="35"/>
        <end position="45"/>
    </location>
</feature>
<evidence type="ECO:0000313" key="4">
    <source>
        <dbReference type="Proteomes" id="UP000825890"/>
    </source>
</evidence>
<name>A0A9P3CS27_9PEZI</name>
<reference evidence="3 4" key="1">
    <citation type="submission" date="2021-01" db="EMBL/GenBank/DDBJ databases">
        <title>Cercospora kikuchii MAFF 305040 whole genome shotgun sequence.</title>
        <authorList>
            <person name="Kashiwa T."/>
            <person name="Suzuki T."/>
        </authorList>
    </citation>
    <scope>NUCLEOTIDE SEQUENCE [LARGE SCALE GENOMIC DNA]</scope>
    <source>
        <strain evidence="3 4">MAFF 305040</strain>
    </source>
</reference>
<keyword evidence="4" id="KW-1185">Reference proteome</keyword>
<dbReference type="GeneID" id="68295223"/>
<accession>A0A9P3CS27</accession>
<evidence type="ECO:0000256" key="1">
    <source>
        <dbReference type="SAM" id="MobiDB-lite"/>
    </source>
</evidence>
<dbReference type="OrthoDB" id="3647743at2759"/>
<dbReference type="RefSeq" id="XP_044661009.1">
    <property type="nucleotide sequence ID" value="XM_044805074.1"/>
</dbReference>
<proteinExistence type="predicted"/>
<protein>
    <recommendedName>
        <fullName evidence="5">Secreted protein</fullName>
    </recommendedName>
</protein>
<feature type="region of interest" description="Disordered" evidence="1">
    <location>
        <begin position="33"/>
        <end position="58"/>
    </location>
</feature>
<dbReference type="AlphaFoldDB" id="A0A9P3CS27"/>
<feature type="chain" id="PRO_5040195823" description="Secreted protein" evidence="2">
    <location>
        <begin position="26"/>
        <end position="263"/>
    </location>
</feature>
<sequence>MNLFKLSAKTLAILGLLIVNNLVIASPLNITSADPSDEPSDDPSDEPSGKPDNPQDNLYYRCDPGRGRGQFSPNYYSKPPWPDRGRGKIDWTAHGLQNDVYYDESRDIKKTNAIDLQYCLNDMYHGIYEEEPGITDEEHRGRSRKEAYKTEGWYCRGNFFELGFKGLRGIWPAWKAVEACRGDITQAAIAGRPWVSCQPTSKTTSKPALKPEDPRPTSEPGGQKTALEPVCTNYCGGPSKAYNGTNNVLDSKEELDNTPAEEA</sequence>
<evidence type="ECO:0000256" key="2">
    <source>
        <dbReference type="SAM" id="SignalP"/>
    </source>
</evidence>
<comment type="caution">
    <text evidence="3">The sequence shown here is derived from an EMBL/GenBank/DDBJ whole genome shotgun (WGS) entry which is preliminary data.</text>
</comment>
<dbReference type="Proteomes" id="UP000825890">
    <property type="component" value="Unassembled WGS sequence"/>
</dbReference>